<dbReference type="InterPro" id="IPR011059">
    <property type="entry name" value="Metal-dep_hydrolase_composite"/>
</dbReference>
<reference evidence="2" key="1">
    <citation type="submission" date="2021-09" db="EMBL/GenBank/DDBJ databases">
        <authorList>
            <consortium name="AG Swart"/>
            <person name="Singh M."/>
            <person name="Singh A."/>
            <person name="Seah K."/>
            <person name="Emmerich C."/>
        </authorList>
    </citation>
    <scope>NUCLEOTIDE SEQUENCE</scope>
    <source>
        <strain evidence="2">ATCC30299</strain>
    </source>
</reference>
<name>A0AAU9JBK0_9CILI</name>
<keyword evidence="3" id="KW-1185">Reference proteome</keyword>
<evidence type="ECO:0000259" key="1">
    <source>
        <dbReference type="Pfam" id="PF01979"/>
    </source>
</evidence>
<dbReference type="InterPro" id="IPR006680">
    <property type="entry name" value="Amidohydro-rel"/>
</dbReference>
<dbReference type="AlphaFoldDB" id="A0AAU9JBK0"/>
<dbReference type="Proteomes" id="UP001162131">
    <property type="component" value="Unassembled WGS sequence"/>
</dbReference>
<sequence>MSSKFALISKNIISSDFQLPIHGAIIIEDGLILDIMPYSKSIENYLQQTCIVEDLGELFISPGIIDLNVSFGYDGQLITTKSALSGGVTCIASCEKIIEDIYTDIAPLVYLSDENLQDLPNLISSGIFGFKAVMVPQNYNFPIINSHIEEALKIIGNSLPIFVHPEFFTVKSLMEIAPHRCIIPEEFPSTPSDCKIGEHPDTEERFSSEDEILPFSYSPNSTPTTKDIGGIRRTSFKIPTIIHPFEMSPPKSPDKKRGSLPCVLSVIEEKNKNEEQEEHKKSPKISERHSILCTVEGYSKPMPIQDLKCIKKEANFDYNLQHVESFPVEWEIEAVNRILNHATMEAKIHFLNVSSSTAIELIKSNKTSYSHLTCETSTPYLYFDTSSIKQRDGRYKVNPPIRDAKNNSLLWNLLMSQTIDSLSSYHQQFPPLQKLGEFNEASNGISSIGYLLPAVWTKLKRIVPAEFEKEALVKLSNWLSNNPANILGINRKGCIRRGKHADLVVWDPYEKFTVEKSENSLDVSPFVGEELYGVVLRTYARGKLAFSKCTKLSFPIGKVLKKD</sequence>
<gene>
    <name evidence="2" type="ORF">BSTOLATCC_MIC34252</name>
</gene>
<dbReference type="Pfam" id="PF01979">
    <property type="entry name" value="Amidohydro_1"/>
    <property type="match status" value="1"/>
</dbReference>
<dbReference type="GO" id="GO:0004038">
    <property type="term" value="F:allantoinase activity"/>
    <property type="evidence" value="ECO:0007669"/>
    <property type="project" value="TreeGrafter"/>
</dbReference>
<dbReference type="InterPro" id="IPR032466">
    <property type="entry name" value="Metal_Hydrolase"/>
</dbReference>
<evidence type="ECO:0000313" key="2">
    <source>
        <dbReference type="EMBL" id="CAG9323603.1"/>
    </source>
</evidence>
<dbReference type="Gene3D" id="3.20.20.140">
    <property type="entry name" value="Metal-dependent hydrolases"/>
    <property type="match status" value="2"/>
</dbReference>
<accession>A0AAU9JBK0</accession>
<feature type="domain" description="Amidohydrolase-related" evidence="1">
    <location>
        <begin position="471"/>
        <end position="544"/>
    </location>
</feature>
<organism evidence="2 3">
    <name type="scientific">Blepharisma stoltei</name>
    <dbReference type="NCBI Taxonomy" id="1481888"/>
    <lineage>
        <taxon>Eukaryota</taxon>
        <taxon>Sar</taxon>
        <taxon>Alveolata</taxon>
        <taxon>Ciliophora</taxon>
        <taxon>Postciliodesmatophora</taxon>
        <taxon>Heterotrichea</taxon>
        <taxon>Heterotrichida</taxon>
        <taxon>Blepharismidae</taxon>
        <taxon>Blepharisma</taxon>
    </lineage>
</organism>
<comment type="caution">
    <text evidence="2">The sequence shown here is derived from an EMBL/GenBank/DDBJ whole genome shotgun (WGS) entry which is preliminary data.</text>
</comment>
<dbReference type="PANTHER" id="PTHR43668">
    <property type="entry name" value="ALLANTOINASE"/>
    <property type="match status" value="1"/>
</dbReference>
<dbReference type="PANTHER" id="PTHR43668:SF2">
    <property type="entry name" value="ALLANTOINASE"/>
    <property type="match status" value="1"/>
</dbReference>
<dbReference type="GO" id="GO:0006145">
    <property type="term" value="P:purine nucleobase catabolic process"/>
    <property type="evidence" value="ECO:0007669"/>
    <property type="project" value="TreeGrafter"/>
</dbReference>
<proteinExistence type="predicted"/>
<evidence type="ECO:0000313" key="3">
    <source>
        <dbReference type="Proteomes" id="UP001162131"/>
    </source>
</evidence>
<dbReference type="SUPFAM" id="SSF51556">
    <property type="entry name" value="Metallo-dependent hydrolases"/>
    <property type="match status" value="1"/>
</dbReference>
<dbReference type="InterPro" id="IPR050138">
    <property type="entry name" value="DHOase/Allantoinase_Hydrolase"/>
</dbReference>
<dbReference type="GO" id="GO:0005737">
    <property type="term" value="C:cytoplasm"/>
    <property type="evidence" value="ECO:0007669"/>
    <property type="project" value="TreeGrafter"/>
</dbReference>
<protein>
    <recommendedName>
        <fullName evidence="1">Amidohydrolase-related domain-containing protein</fullName>
    </recommendedName>
</protein>
<dbReference type="EMBL" id="CAJZBQ010000034">
    <property type="protein sequence ID" value="CAG9323603.1"/>
    <property type="molecule type" value="Genomic_DNA"/>
</dbReference>
<dbReference type="SUPFAM" id="SSF51338">
    <property type="entry name" value="Composite domain of metallo-dependent hydrolases"/>
    <property type="match status" value="1"/>
</dbReference>